<dbReference type="EMBL" id="QWGB01000005">
    <property type="protein sequence ID" value="RIJ24232.1"/>
    <property type="molecule type" value="Genomic_DNA"/>
</dbReference>
<proteinExistence type="predicted"/>
<feature type="region of interest" description="Disordered" evidence="1">
    <location>
        <begin position="50"/>
        <end position="195"/>
    </location>
</feature>
<feature type="compositionally biased region" description="Polar residues" evidence="1">
    <location>
        <begin position="145"/>
        <end position="158"/>
    </location>
</feature>
<dbReference type="Gene3D" id="3.30.1150.10">
    <property type="match status" value="1"/>
</dbReference>
<evidence type="ECO:0000256" key="1">
    <source>
        <dbReference type="SAM" id="MobiDB-lite"/>
    </source>
</evidence>
<sequence>MIRGLPASIMLHAAVIGAGYIAWPYVATTVTEDEFVVVPVELVDVGEMTNVAPVIEPQEPEEDELEPEPEPEPEEDEELPVEDIPDERDIPVDEVETAREAAPPEEEDDILPNFEAEADEEEEAPPEEPKEERPATPNPKRDSSALDNLLNSAESTFQSERETRRETQAPRREPPPREETPAPQEQRAGAGERTANTVRIEQLLYNQIYPCWDGVGDQPEPERLNVSMRARLDAEGNVIDLDLLRPSRAPIGDRPMQLAIERAQRAVQKCQPYRLPRDDYDLWKEANINLGPAFTGN</sequence>
<evidence type="ECO:0000313" key="3">
    <source>
        <dbReference type="Proteomes" id="UP000265431"/>
    </source>
</evidence>
<dbReference type="RefSeq" id="WP_119379421.1">
    <property type="nucleotide sequence ID" value="NZ_QWGB01000005.1"/>
</dbReference>
<feature type="compositionally biased region" description="Basic and acidic residues" evidence="1">
    <location>
        <begin position="127"/>
        <end position="144"/>
    </location>
</feature>
<feature type="compositionally biased region" description="Basic and acidic residues" evidence="1">
    <location>
        <begin position="87"/>
        <end position="99"/>
    </location>
</feature>
<dbReference type="SUPFAM" id="SSF74653">
    <property type="entry name" value="TolA/TonB C-terminal domain"/>
    <property type="match status" value="1"/>
</dbReference>
<name>A0A399R3D8_9PROT</name>
<feature type="compositionally biased region" description="Acidic residues" evidence="1">
    <location>
        <begin position="103"/>
        <end position="126"/>
    </location>
</feature>
<feature type="compositionally biased region" description="Acidic residues" evidence="1">
    <location>
        <begin position="58"/>
        <end position="86"/>
    </location>
</feature>
<reference evidence="2 3" key="1">
    <citation type="submission" date="2018-08" db="EMBL/GenBank/DDBJ databases">
        <title>Henriciella mobilis sp. nov., isolated from seawater.</title>
        <authorList>
            <person name="Cheng H."/>
            <person name="Wu Y.-H."/>
            <person name="Xu X.-W."/>
            <person name="Guo L.-L."/>
        </authorList>
    </citation>
    <scope>NUCLEOTIDE SEQUENCE [LARGE SCALE GENOMIC DNA]</scope>
    <source>
        <strain evidence="2 3">CCUG66934</strain>
    </source>
</reference>
<accession>A0A399R3D8</accession>
<keyword evidence="3" id="KW-1185">Reference proteome</keyword>
<dbReference type="OrthoDB" id="7161229at2"/>
<protein>
    <submittedName>
        <fullName evidence="2">Uncharacterized protein</fullName>
    </submittedName>
</protein>
<organism evidence="2 3">
    <name type="scientific">Henriciella barbarensis</name>
    <dbReference type="NCBI Taxonomy" id="86342"/>
    <lineage>
        <taxon>Bacteria</taxon>
        <taxon>Pseudomonadati</taxon>
        <taxon>Pseudomonadota</taxon>
        <taxon>Alphaproteobacteria</taxon>
        <taxon>Hyphomonadales</taxon>
        <taxon>Hyphomonadaceae</taxon>
        <taxon>Henriciella</taxon>
    </lineage>
</organism>
<feature type="compositionally biased region" description="Basic and acidic residues" evidence="1">
    <location>
        <begin position="159"/>
        <end position="180"/>
    </location>
</feature>
<evidence type="ECO:0000313" key="2">
    <source>
        <dbReference type="EMBL" id="RIJ24232.1"/>
    </source>
</evidence>
<dbReference type="Proteomes" id="UP000265431">
    <property type="component" value="Unassembled WGS sequence"/>
</dbReference>
<comment type="caution">
    <text evidence="2">The sequence shown here is derived from an EMBL/GenBank/DDBJ whole genome shotgun (WGS) entry which is preliminary data.</text>
</comment>
<gene>
    <name evidence="2" type="ORF">D1224_08320</name>
</gene>
<dbReference type="AlphaFoldDB" id="A0A399R3D8"/>